<dbReference type="Proteomes" id="UP000225706">
    <property type="component" value="Unassembled WGS sequence"/>
</dbReference>
<proteinExistence type="predicted"/>
<feature type="domain" description="PiggyBac transposable element-derived protein" evidence="1">
    <location>
        <begin position="209"/>
        <end position="306"/>
    </location>
</feature>
<dbReference type="AlphaFoldDB" id="A0A2B4S4D3"/>
<dbReference type="Gene3D" id="3.60.10.10">
    <property type="entry name" value="Endonuclease/exonuclease/phosphatase"/>
    <property type="match status" value="1"/>
</dbReference>
<dbReference type="Pfam" id="PF17919">
    <property type="entry name" value="RT_RNaseH_2"/>
    <property type="match status" value="1"/>
</dbReference>
<dbReference type="SUPFAM" id="SSF56672">
    <property type="entry name" value="DNA/RNA polymerases"/>
    <property type="match status" value="1"/>
</dbReference>
<dbReference type="InterPro" id="IPR036691">
    <property type="entry name" value="Endo/exonu/phosph_ase_sf"/>
</dbReference>
<feature type="domain" description="Endonuclease/exonuclease/phosphatase" evidence="2">
    <location>
        <begin position="412"/>
        <end position="522"/>
    </location>
</feature>
<gene>
    <name evidence="4" type="primary">pol</name>
    <name evidence="4" type="ORF">AWC38_SpisGene10634</name>
</gene>
<evidence type="ECO:0000313" key="4">
    <source>
        <dbReference type="EMBL" id="PFX24761.1"/>
    </source>
</evidence>
<accession>A0A2B4S4D3</accession>
<dbReference type="EMBL" id="LSMT01000167">
    <property type="protein sequence ID" value="PFX24761.1"/>
    <property type="molecule type" value="Genomic_DNA"/>
</dbReference>
<dbReference type="InterPro" id="IPR050951">
    <property type="entry name" value="Retrovirus_Pol_polyprotein"/>
</dbReference>
<dbReference type="InterPro" id="IPR029526">
    <property type="entry name" value="PGBD"/>
</dbReference>
<evidence type="ECO:0000259" key="3">
    <source>
        <dbReference type="Pfam" id="PF17919"/>
    </source>
</evidence>
<dbReference type="Pfam" id="PF13843">
    <property type="entry name" value="DDE_Tnp_1_7"/>
    <property type="match status" value="1"/>
</dbReference>
<comment type="caution">
    <text evidence="4">The sequence shown here is derived from an EMBL/GenBank/DDBJ whole genome shotgun (WGS) entry which is preliminary data.</text>
</comment>
<dbReference type="InterPro" id="IPR005135">
    <property type="entry name" value="Endo/exonuclease/phosphatase"/>
</dbReference>
<dbReference type="Gene3D" id="3.30.70.270">
    <property type="match status" value="1"/>
</dbReference>
<sequence length="822" mass="93447">MPDPTDKAGVQRLLGLAQYLSKFLPNLSDMTKPLRELTQQYTERCWDDAQNTMLNQLKEAVTHTAILFYYNLSDKVALQCDASQSGLGAAILKKGQPVAYASRALTSAETHYTQIEKELLAILFAGMLLTQHRNVFSRLRRKFAIIAWVLFHSRAERNFYYENFAMAAQVESDIEDAEIENEQDNYASDSGSNISVSPHLPQNGGMANDFFCLFASEELFQNIVQETNRYARQCVARKADPKWYETNIAEIQAFFGLQIFFGIHILPETSLYWSNDPAFGVPFVKRVMARNRFDKLNQNLHLNKNEKFVLCLVLTHLNVIHNAAKYPLHQYTTLIVPETLSTAIEGVICLRTPAGDNNFKLATSGGFCKRKGSWSSGRVLYYANSVATTQILLLSGDVELNPGWRGISTEGNCYRPPSDFQFYERFCDCLEKKWLRHRNVVLVGDFNSDYFHSYKGVTSYAGRRLQDILQQFSYSVMNDRSQPTRVTSDTQTLIDLVITSKPEIIKGTIKTTESGISDHKLVLATIWSKIKRPPPKIVRARTFKRFDQAAFVKDIESAPWSVCSVFNDPDDCYWAWLRIFKDICQVHAPYREVKIRSVSVPWITPQIRHLMNKRFKMLKMARRLGDPDLWAEYSELRNRVTREVRLSKSRYYLELFNEVKDCKSYWRLVKNATNGESITPILGIRNADGKVVTSDLDKANILNEHFSTIGEKLANELPNTNSTQSNVHVSTVAPCVMNINLSQEVIVSSMAKLRADKASGPDRVALKLLKFAGDSIIPSLLSVFQISATCNSVPVTWKAANISAFYTSDDETVKQITGLFRY</sequence>
<dbReference type="InterPro" id="IPR043502">
    <property type="entry name" value="DNA/RNA_pol_sf"/>
</dbReference>
<dbReference type="InterPro" id="IPR043128">
    <property type="entry name" value="Rev_trsase/Diguanyl_cyclase"/>
</dbReference>
<feature type="domain" description="Reverse transcriptase/retrotransposon-derived protein RNase H-like" evidence="3">
    <location>
        <begin position="46"/>
        <end position="125"/>
    </location>
</feature>
<reference evidence="5" key="1">
    <citation type="journal article" date="2017" name="bioRxiv">
        <title>Comparative analysis of the genomes of Stylophora pistillata and Acropora digitifera provides evidence for extensive differences between species of corals.</title>
        <authorList>
            <person name="Voolstra C.R."/>
            <person name="Li Y."/>
            <person name="Liew Y.J."/>
            <person name="Baumgarten S."/>
            <person name="Zoccola D."/>
            <person name="Flot J.-F."/>
            <person name="Tambutte S."/>
            <person name="Allemand D."/>
            <person name="Aranda M."/>
        </authorList>
    </citation>
    <scope>NUCLEOTIDE SEQUENCE [LARGE SCALE GENOMIC DNA]</scope>
</reference>
<dbReference type="PANTHER" id="PTHR37984">
    <property type="entry name" value="PROTEIN CBG26694"/>
    <property type="match status" value="1"/>
</dbReference>
<dbReference type="PANTHER" id="PTHR37984:SF8">
    <property type="entry name" value="CCHC-TYPE DOMAIN-CONTAINING PROTEIN"/>
    <property type="match status" value="1"/>
</dbReference>
<evidence type="ECO:0000259" key="2">
    <source>
        <dbReference type="Pfam" id="PF14529"/>
    </source>
</evidence>
<dbReference type="Pfam" id="PF14529">
    <property type="entry name" value="Exo_endo_phos_2"/>
    <property type="match status" value="1"/>
</dbReference>
<dbReference type="GO" id="GO:0003824">
    <property type="term" value="F:catalytic activity"/>
    <property type="evidence" value="ECO:0007669"/>
    <property type="project" value="InterPro"/>
</dbReference>
<keyword evidence="5" id="KW-1185">Reference proteome</keyword>
<evidence type="ECO:0000313" key="5">
    <source>
        <dbReference type="Proteomes" id="UP000225706"/>
    </source>
</evidence>
<dbReference type="SUPFAM" id="SSF56219">
    <property type="entry name" value="DNase I-like"/>
    <property type="match status" value="1"/>
</dbReference>
<organism evidence="4 5">
    <name type="scientific">Stylophora pistillata</name>
    <name type="common">Smooth cauliflower coral</name>
    <dbReference type="NCBI Taxonomy" id="50429"/>
    <lineage>
        <taxon>Eukaryota</taxon>
        <taxon>Metazoa</taxon>
        <taxon>Cnidaria</taxon>
        <taxon>Anthozoa</taxon>
        <taxon>Hexacorallia</taxon>
        <taxon>Scleractinia</taxon>
        <taxon>Astrocoeniina</taxon>
        <taxon>Pocilloporidae</taxon>
        <taxon>Stylophora</taxon>
    </lineage>
</organism>
<evidence type="ECO:0000259" key="1">
    <source>
        <dbReference type="Pfam" id="PF13843"/>
    </source>
</evidence>
<protein>
    <submittedName>
        <fullName evidence="4">Retrovirus-related Pol polyprotein from transposon 17.6</fullName>
    </submittedName>
</protein>
<name>A0A2B4S4D3_STYPI</name>
<dbReference type="InterPro" id="IPR041577">
    <property type="entry name" value="RT_RNaseH_2"/>
</dbReference>
<dbReference type="OrthoDB" id="5987290at2759"/>